<keyword evidence="6 9" id="KW-0812">Transmembrane</keyword>
<sequence>MTAVMDSPDIEDSGEIEEKKVSAIRRIRPKEFKPSDVVILLLTLAASYSIIWIIFAQLTLLSGALGFVVLWIPTFLFLYWFVNRQMFTRQVAVDRLIGSIVTLGAGIMMLPLVMLTIFVFQKGLPLLSWDVLTKTQQGVVYTGPSGNNIGGVAHALVGTIEEVAIAAAIGIPAALLTAVFINEVGGRFTKSVRVVVTAMSGTPAIVAGVFIYSIWVTKFHYSGFAGALALAIILLPTVTRGTEEVLKVVHNDLREAAIALAAPEWRTVWSVVLPTARSGLITSVLLGVAISIGETAPLIMTIFGNQVMNANPFVGPQMGLSLLSYKQIKLPIQSQIDLGYTSALVLFVLVFGIFILARILGAQRKGSGGGRRSLLSFVRWTPGSALEPNESAVVKKEEFSSD</sequence>
<keyword evidence="7 9" id="KW-1133">Transmembrane helix</keyword>
<protein>
    <submittedName>
        <fullName evidence="13">Unannotated protein</fullName>
    </submittedName>
</protein>
<evidence type="ECO:0000256" key="3">
    <source>
        <dbReference type="ARBA" id="ARBA00022448"/>
    </source>
</evidence>
<organism evidence="13">
    <name type="scientific">freshwater metagenome</name>
    <dbReference type="NCBI Taxonomy" id="449393"/>
    <lineage>
        <taxon>unclassified sequences</taxon>
        <taxon>metagenomes</taxon>
        <taxon>ecological metagenomes</taxon>
    </lineage>
</organism>
<feature type="transmembrane region" description="Helical" evidence="9">
    <location>
        <begin position="37"/>
        <end position="55"/>
    </location>
</feature>
<feature type="transmembrane region" description="Helical" evidence="9">
    <location>
        <begin position="221"/>
        <end position="238"/>
    </location>
</feature>
<keyword evidence="8 9" id="KW-0472">Membrane</keyword>
<comment type="similarity">
    <text evidence="2">Belongs to the binding-protein-dependent transport system permease family. CysTW subfamily.</text>
</comment>
<dbReference type="EMBL" id="CAFBPM010000005">
    <property type="protein sequence ID" value="CAB5016850.1"/>
    <property type="molecule type" value="Genomic_DNA"/>
</dbReference>
<accession>A0A6J7QGL4</accession>
<evidence type="ECO:0000313" key="11">
    <source>
        <dbReference type="EMBL" id="CAB4834207.1"/>
    </source>
</evidence>
<keyword evidence="5" id="KW-0592">Phosphate transport</keyword>
<feature type="transmembrane region" description="Helical" evidence="9">
    <location>
        <begin position="280"/>
        <end position="303"/>
    </location>
</feature>
<dbReference type="InterPro" id="IPR000515">
    <property type="entry name" value="MetI-like"/>
</dbReference>
<dbReference type="Gene3D" id="1.10.3720.10">
    <property type="entry name" value="MetI-like"/>
    <property type="match status" value="1"/>
</dbReference>
<evidence type="ECO:0000313" key="13">
    <source>
        <dbReference type="EMBL" id="CAB5016850.1"/>
    </source>
</evidence>
<dbReference type="SUPFAM" id="SSF161098">
    <property type="entry name" value="MetI-like"/>
    <property type="match status" value="1"/>
</dbReference>
<dbReference type="InterPro" id="IPR035906">
    <property type="entry name" value="MetI-like_sf"/>
</dbReference>
<evidence type="ECO:0000256" key="1">
    <source>
        <dbReference type="ARBA" id="ARBA00004651"/>
    </source>
</evidence>
<feature type="transmembrane region" description="Helical" evidence="9">
    <location>
        <begin position="163"/>
        <end position="182"/>
    </location>
</feature>
<evidence type="ECO:0000256" key="2">
    <source>
        <dbReference type="ARBA" id="ARBA00007069"/>
    </source>
</evidence>
<dbReference type="GO" id="GO:0005315">
    <property type="term" value="F:phosphate transmembrane transporter activity"/>
    <property type="evidence" value="ECO:0007669"/>
    <property type="project" value="InterPro"/>
</dbReference>
<dbReference type="CDD" id="cd06261">
    <property type="entry name" value="TM_PBP2"/>
    <property type="match status" value="1"/>
</dbReference>
<dbReference type="InterPro" id="IPR005672">
    <property type="entry name" value="Phosphate_PstA"/>
</dbReference>
<evidence type="ECO:0000256" key="7">
    <source>
        <dbReference type="ARBA" id="ARBA00022989"/>
    </source>
</evidence>
<dbReference type="AlphaFoldDB" id="A0A6J7QGL4"/>
<evidence type="ECO:0000256" key="9">
    <source>
        <dbReference type="SAM" id="Phobius"/>
    </source>
</evidence>
<keyword evidence="3" id="KW-0813">Transport</keyword>
<gene>
    <name evidence="11" type="ORF">UFOPK3164_01602</name>
    <name evidence="12" type="ORF">UFOPK3427_00432</name>
    <name evidence="13" type="ORF">UFOPK4112_00663</name>
</gene>
<feature type="domain" description="ABC transmembrane type-1" evidence="10">
    <location>
        <begin position="152"/>
        <end position="357"/>
    </location>
</feature>
<feature type="transmembrane region" description="Helical" evidence="9">
    <location>
        <begin position="340"/>
        <end position="361"/>
    </location>
</feature>
<dbReference type="EMBL" id="CAFBLT010000001">
    <property type="protein sequence ID" value="CAB4864988.1"/>
    <property type="molecule type" value="Genomic_DNA"/>
</dbReference>
<dbReference type="PROSITE" id="PS50928">
    <property type="entry name" value="ABC_TM1"/>
    <property type="match status" value="1"/>
</dbReference>
<proteinExistence type="inferred from homology"/>
<dbReference type="PANTHER" id="PTHR42922:SF1">
    <property type="entry name" value="PHOSPHATE TRANSPORT SYSTEM PERMEASE PROTEIN PSTA"/>
    <property type="match status" value="1"/>
</dbReference>
<reference evidence="13" key="1">
    <citation type="submission" date="2020-05" db="EMBL/GenBank/DDBJ databases">
        <authorList>
            <person name="Chiriac C."/>
            <person name="Salcher M."/>
            <person name="Ghai R."/>
            <person name="Kavagutti S V."/>
        </authorList>
    </citation>
    <scope>NUCLEOTIDE SEQUENCE</scope>
</reference>
<dbReference type="GO" id="GO:0005886">
    <property type="term" value="C:plasma membrane"/>
    <property type="evidence" value="ECO:0007669"/>
    <property type="project" value="UniProtKB-SubCell"/>
</dbReference>
<feature type="transmembrane region" description="Helical" evidence="9">
    <location>
        <begin position="61"/>
        <end position="82"/>
    </location>
</feature>
<feature type="transmembrane region" description="Helical" evidence="9">
    <location>
        <begin position="194"/>
        <end position="215"/>
    </location>
</feature>
<keyword evidence="4" id="KW-1003">Cell membrane</keyword>
<evidence type="ECO:0000259" key="10">
    <source>
        <dbReference type="PROSITE" id="PS50928"/>
    </source>
</evidence>
<evidence type="ECO:0000256" key="8">
    <source>
        <dbReference type="ARBA" id="ARBA00023136"/>
    </source>
</evidence>
<dbReference type="PANTHER" id="PTHR42922">
    <property type="entry name" value="PHOSPHATE TRANSPORT SYSTEM PERMEASE PROTEIN PSTA"/>
    <property type="match status" value="1"/>
</dbReference>
<evidence type="ECO:0000256" key="6">
    <source>
        <dbReference type="ARBA" id="ARBA00022692"/>
    </source>
</evidence>
<evidence type="ECO:0000256" key="5">
    <source>
        <dbReference type="ARBA" id="ARBA00022592"/>
    </source>
</evidence>
<dbReference type="EMBL" id="CAFABE010000113">
    <property type="protein sequence ID" value="CAB4834207.1"/>
    <property type="molecule type" value="Genomic_DNA"/>
</dbReference>
<dbReference type="Pfam" id="PF00528">
    <property type="entry name" value="BPD_transp_1"/>
    <property type="match status" value="1"/>
</dbReference>
<name>A0A6J7QGL4_9ZZZZ</name>
<dbReference type="GO" id="GO:0035435">
    <property type="term" value="P:phosphate ion transmembrane transport"/>
    <property type="evidence" value="ECO:0007669"/>
    <property type="project" value="InterPro"/>
</dbReference>
<dbReference type="InterPro" id="IPR051408">
    <property type="entry name" value="Phosphate_transprt_permease"/>
</dbReference>
<dbReference type="NCBIfam" id="TIGR00974">
    <property type="entry name" value="3a0107s02c"/>
    <property type="match status" value="1"/>
</dbReference>
<evidence type="ECO:0000256" key="4">
    <source>
        <dbReference type="ARBA" id="ARBA00022475"/>
    </source>
</evidence>
<feature type="transmembrane region" description="Helical" evidence="9">
    <location>
        <begin position="94"/>
        <end position="120"/>
    </location>
</feature>
<evidence type="ECO:0000313" key="12">
    <source>
        <dbReference type="EMBL" id="CAB4864988.1"/>
    </source>
</evidence>
<comment type="subcellular location">
    <subcellularLocation>
        <location evidence="1">Cell membrane</location>
        <topology evidence="1">Multi-pass membrane protein</topology>
    </subcellularLocation>
</comment>